<reference evidence="2" key="1">
    <citation type="journal article" date="2020" name="Stud. Mycol.">
        <title>101 Dothideomycetes genomes: a test case for predicting lifestyles and emergence of pathogens.</title>
        <authorList>
            <person name="Haridas S."/>
            <person name="Albert R."/>
            <person name="Binder M."/>
            <person name="Bloem J."/>
            <person name="Labutti K."/>
            <person name="Salamov A."/>
            <person name="Andreopoulos B."/>
            <person name="Baker S."/>
            <person name="Barry K."/>
            <person name="Bills G."/>
            <person name="Bluhm B."/>
            <person name="Cannon C."/>
            <person name="Castanera R."/>
            <person name="Culley D."/>
            <person name="Daum C."/>
            <person name="Ezra D."/>
            <person name="Gonzalez J."/>
            <person name="Henrissat B."/>
            <person name="Kuo A."/>
            <person name="Liang C."/>
            <person name="Lipzen A."/>
            <person name="Lutzoni F."/>
            <person name="Magnuson J."/>
            <person name="Mondo S."/>
            <person name="Nolan M."/>
            <person name="Ohm R."/>
            <person name="Pangilinan J."/>
            <person name="Park H.-J."/>
            <person name="Ramirez L."/>
            <person name="Alfaro M."/>
            <person name="Sun H."/>
            <person name="Tritt A."/>
            <person name="Yoshinaga Y."/>
            <person name="Zwiers L.-H."/>
            <person name="Turgeon B."/>
            <person name="Goodwin S."/>
            <person name="Spatafora J."/>
            <person name="Crous P."/>
            <person name="Grigoriev I."/>
        </authorList>
    </citation>
    <scope>NUCLEOTIDE SEQUENCE</scope>
    <source>
        <strain evidence="2">CBS 109.77</strain>
    </source>
</reference>
<feature type="compositionally biased region" description="Polar residues" evidence="1">
    <location>
        <begin position="74"/>
        <end position="88"/>
    </location>
</feature>
<accession>A0A6A6X121</accession>
<feature type="compositionally biased region" description="Polar residues" evidence="1">
    <location>
        <begin position="131"/>
        <end position="140"/>
    </location>
</feature>
<organism evidence="2 3">
    <name type="scientific">Melanomma pulvis-pyrius CBS 109.77</name>
    <dbReference type="NCBI Taxonomy" id="1314802"/>
    <lineage>
        <taxon>Eukaryota</taxon>
        <taxon>Fungi</taxon>
        <taxon>Dikarya</taxon>
        <taxon>Ascomycota</taxon>
        <taxon>Pezizomycotina</taxon>
        <taxon>Dothideomycetes</taxon>
        <taxon>Pleosporomycetidae</taxon>
        <taxon>Pleosporales</taxon>
        <taxon>Melanommataceae</taxon>
        <taxon>Melanomma</taxon>
    </lineage>
</organism>
<feature type="region of interest" description="Disordered" evidence="1">
    <location>
        <begin position="69"/>
        <end position="158"/>
    </location>
</feature>
<dbReference type="Proteomes" id="UP000799757">
    <property type="component" value="Unassembled WGS sequence"/>
</dbReference>
<sequence length="158" mass="17315">MDDLDREWKPSGRPQSTIALNFMSELDDLFKLDGGLDLLDKNVHQKKQAVTTHTQELEALEARLRAAEERLKQAKSSPPSRNASQRRTPLQGVFPDADKARVGEAGSPLAVRPKSRADPQAAKAIPGALSESPTSDNSTEYVLVDRPRTAQTDDGERA</sequence>
<gene>
    <name evidence="2" type="ORF">K505DRAFT_327965</name>
</gene>
<evidence type="ECO:0000313" key="3">
    <source>
        <dbReference type="Proteomes" id="UP000799757"/>
    </source>
</evidence>
<name>A0A6A6X121_9PLEO</name>
<proteinExistence type="predicted"/>
<dbReference type="OrthoDB" id="5408734at2759"/>
<evidence type="ECO:0000313" key="2">
    <source>
        <dbReference type="EMBL" id="KAF2789853.1"/>
    </source>
</evidence>
<evidence type="ECO:0000256" key="1">
    <source>
        <dbReference type="SAM" id="MobiDB-lite"/>
    </source>
</evidence>
<dbReference type="AlphaFoldDB" id="A0A6A6X121"/>
<keyword evidence="3" id="KW-1185">Reference proteome</keyword>
<protein>
    <submittedName>
        <fullName evidence="2">Uncharacterized protein</fullName>
    </submittedName>
</protein>
<dbReference type="EMBL" id="MU002109">
    <property type="protein sequence ID" value="KAF2789853.1"/>
    <property type="molecule type" value="Genomic_DNA"/>
</dbReference>